<dbReference type="SMART" id="SM00936">
    <property type="entry name" value="PBP5_C"/>
    <property type="match status" value="1"/>
</dbReference>
<keyword evidence="11" id="KW-0961">Cell wall biogenesis/degradation</keyword>
<evidence type="ECO:0000259" key="17">
    <source>
        <dbReference type="SMART" id="SM00936"/>
    </source>
</evidence>
<comment type="catalytic activity">
    <reaction evidence="12">
        <text>Preferential cleavage: (Ac)2-L-Lys-D-Ala-|-D-Ala. Also transpeptidation of peptidyl-alanyl moieties that are N-acyl substituents of D-alanine.</text>
        <dbReference type="EC" id="3.4.16.4"/>
    </reaction>
</comment>
<evidence type="ECO:0000256" key="2">
    <source>
        <dbReference type="ARBA" id="ARBA00004752"/>
    </source>
</evidence>
<dbReference type="Gene3D" id="2.60.410.10">
    <property type="entry name" value="D-Ala-D-Ala carboxypeptidase, C-terminal domain"/>
    <property type="match status" value="1"/>
</dbReference>
<comment type="function">
    <text evidence="1">Removes C-terminal D-alanyl residues from sugar-peptide cell wall precursors.</text>
</comment>
<dbReference type="Pfam" id="PF00768">
    <property type="entry name" value="Peptidase_S11"/>
    <property type="match status" value="1"/>
</dbReference>
<dbReference type="InterPro" id="IPR012338">
    <property type="entry name" value="Beta-lactam/transpept-like"/>
</dbReference>
<evidence type="ECO:0000256" key="3">
    <source>
        <dbReference type="ARBA" id="ARBA00007164"/>
    </source>
</evidence>
<dbReference type="SUPFAM" id="SSF69189">
    <property type="entry name" value="Penicillin-binding protein associated domain"/>
    <property type="match status" value="1"/>
</dbReference>
<protein>
    <recommendedName>
        <fullName evidence="4">serine-type D-Ala-D-Ala carboxypeptidase</fullName>
        <ecNumber evidence="4">3.4.16.4</ecNumber>
    </recommendedName>
</protein>
<dbReference type="GO" id="GO:0008360">
    <property type="term" value="P:regulation of cell shape"/>
    <property type="evidence" value="ECO:0007669"/>
    <property type="project" value="UniProtKB-KW"/>
</dbReference>
<dbReference type="InterPro" id="IPR012907">
    <property type="entry name" value="Peptidase_S11_C"/>
</dbReference>
<dbReference type="InterPro" id="IPR015956">
    <property type="entry name" value="Peniciliin-bd_prot_C_sf"/>
</dbReference>
<evidence type="ECO:0000313" key="19">
    <source>
        <dbReference type="Proteomes" id="UP000183104"/>
    </source>
</evidence>
<dbReference type="InterPro" id="IPR037167">
    <property type="entry name" value="Peptidase_S11_C_sf"/>
</dbReference>
<organism evidence="18 19">
    <name type="scientific">Thiohalorhabdus denitrificans</name>
    <dbReference type="NCBI Taxonomy" id="381306"/>
    <lineage>
        <taxon>Bacteria</taxon>
        <taxon>Pseudomonadati</taxon>
        <taxon>Pseudomonadota</taxon>
        <taxon>Gammaproteobacteria</taxon>
        <taxon>Thiohalorhabdales</taxon>
        <taxon>Thiohalorhabdaceae</taxon>
        <taxon>Thiohalorhabdus</taxon>
    </lineage>
</organism>
<dbReference type="Gene3D" id="3.40.710.10">
    <property type="entry name" value="DD-peptidase/beta-lactamase superfamily"/>
    <property type="match status" value="1"/>
</dbReference>
<dbReference type="InterPro" id="IPR018044">
    <property type="entry name" value="Peptidase_S11"/>
</dbReference>
<dbReference type="PANTHER" id="PTHR21581:SF6">
    <property type="entry name" value="TRAFFICKING PROTEIN PARTICLE COMPLEX SUBUNIT 12"/>
    <property type="match status" value="1"/>
</dbReference>
<keyword evidence="19" id="KW-1185">Reference proteome</keyword>
<evidence type="ECO:0000256" key="4">
    <source>
        <dbReference type="ARBA" id="ARBA00012448"/>
    </source>
</evidence>
<dbReference type="UniPathway" id="UPA00219"/>
<feature type="binding site" evidence="14">
    <location>
        <position position="221"/>
    </location>
    <ligand>
        <name>substrate</name>
    </ligand>
</feature>
<dbReference type="GO" id="GO:0006508">
    <property type="term" value="P:proteolysis"/>
    <property type="evidence" value="ECO:0007669"/>
    <property type="project" value="UniProtKB-KW"/>
</dbReference>
<keyword evidence="6" id="KW-0645">Protease</keyword>
<dbReference type="EMBL" id="FMUN01000001">
    <property type="protein sequence ID" value="SCX80422.1"/>
    <property type="molecule type" value="Genomic_DNA"/>
</dbReference>
<evidence type="ECO:0000313" key="18">
    <source>
        <dbReference type="EMBL" id="SCX80422.1"/>
    </source>
</evidence>
<evidence type="ECO:0000256" key="9">
    <source>
        <dbReference type="ARBA" id="ARBA00022960"/>
    </source>
</evidence>
<keyword evidence="8" id="KW-0378">Hydrolase</keyword>
<evidence type="ECO:0000256" key="5">
    <source>
        <dbReference type="ARBA" id="ARBA00022645"/>
    </source>
</evidence>
<feature type="signal peptide" evidence="16">
    <location>
        <begin position="1"/>
        <end position="21"/>
    </location>
</feature>
<feature type="domain" description="Peptidase S11 D-Ala-D-Ala carboxypeptidase A C-terminal" evidence="17">
    <location>
        <begin position="271"/>
        <end position="361"/>
    </location>
</feature>
<comment type="similarity">
    <text evidence="3 15">Belongs to the peptidase S11 family.</text>
</comment>
<evidence type="ECO:0000256" key="15">
    <source>
        <dbReference type="RuleBase" id="RU004016"/>
    </source>
</evidence>
<evidence type="ECO:0000256" key="7">
    <source>
        <dbReference type="ARBA" id="ARBA00022729"/>
    </source>
</evidence>
<dbReference type="RefSeq" id="WP_054966353.1">
    <property type="nucleotide sequence ID" value="NZ_FMUN01000001.1"/>
</dbReference>
<dbReference type="GO" id="GO:0071555">
    <property type="term" value="P:cell wall organization"/>
    <property type="evidence" value="ECO:0007669"/>
    <property type="project" value="UniProtKB-KW"/>
</dbReference>
<dbReference type="GO" id="GO:0009252">
    <property type="term" value="P:peptidoglycan biosynthetic process"/>
    <property type="evidence" value="ECO:0007669"/>
    <property type="project" value="UniProtKB-UniPathway"/>
</dbReference>
<evidence type="ECO:0000256" key="11">
    <source>
        <dbReference type="ARBA" id="ARBA00023316"/>
    </source>
</evidence>
<evidence type="ECO:0000256" key="13">
    <source>
        <dbReference type="PIRSR" id="PIRSR618044-1"/>
    </source>
</evidence>
<dbReference type="Proteomes" id="UP000183104">
    <property type="component" value="Unassembled WGS sequence"/>
</dbReference>
<dbReference type="PRINTS" id="PR00725">
    <property type="entry name" value="DADACBPTASE1"/>
</dbReference>
<keyword evidence="10" id="KW-0573">Peptidoglycan synthesis</keyword>
<evidence type="ECO:0000256" key="14">
    <source>
        <dbReference type="PIRSR" id="PIRSR618044-2"/>
    </source>
</evidence>
<proteinExistence type="inferred from homology"/>
<dbReference type="PATRIC" id="fig|381306.5.peg.543"/>
<dbReference type="AlphaFoldDB" id="A0A0P9EPB7"/>
<keyword evidence="7 16" id="KW-0732">Signal</keyword>
<evidence type="ECO:0000256" key="8">
    <source>
        <dbReference type="ARBA" id="ARBA00022801"/>
    </source>
</evidence>
<dbReference type="STRING" id="381306.AN478_09470"/>
<reference evidence="19" key="1">
    <citation type="submission" date="2016-10" db="EMBL/GenBank/DDBJ databases">
        <authorList>
            <person name="Varghese N."/>
        </authorList>
    </citation>
    <scope>NUCLEOTIDE SEQUENCE [LARGE SCALE GENOMIC DNA]</scope>
    <source>
        <strain evidence="19">HL 19</strain>
    </source>
</reference>
<evidence type="ECO:0000256" key="12">
    <source>
        <dbReference type="ARBA" id="ARBA00034000"/>
    </source>
</evidence>
<sequence length="406" mass="44658">MNRLIAVICLCIFLLPSWAGARYVPEPPGTPAEAAILMDAKSGRILASQNPDKEHPPASLAKLMTAYITFQALEEGRISLEDKVRISKEVWELKGSQMFLRVGERVSVDKLLRGLVVQSGNDAALALAEHLAGGKETFLRMMNRTARDLGMEGSHFSDPGGLPGDGMVVTARDMAKLARVIVNEYPQYLEMFQQRSLTHNGITQSNRNRLLGRMEGADGLKTGHTKAAGYNLVGTVERDGMRLVSVVLGSSSPAQRFDTMQGLLNYGFRFYETRKLYAAGEAVETTRVWQGATEELELTLAEPLYVTIPRNSDSDLELRARLESPLRAPVKEQDEVGTLQVKLGDESLARRPLLAKAEVASGGWIRYLLDAARLQWQGFWEGQKTRFLAQDEGEATEAEPGAAQPG</sequence>
<feature type="active site" evidence="13">
    <location>
        <position position="119"/>
    </location>
</feature>
<evidence type="ECO:0000256" key="6">
    <source>
        <dbReference type="ARBA" id="ARBA00022670"/>
    </source>
</evidence>
<dbReference type="InterPro" id="IPR001967">
    <property type="entry name" value="Peptidase_S11_N"/>
</dbReference>
<feature type="active site" description="Acyl-ester intermediate" evidence="13">
    <location>
        <position position="59"/>
    </location>
</feature>
<keyword evidence="5 18" id="KW-0121">Carboxypeptidase</keyword>
<name>A0A0P9EPB7_9GAMM</name>
<evidence type="ECO:0000256" key="10">
    <source>
        <dbReference type="ARBA" id="ARBA00022984"/>
    </source>
</evidence>
<dbReference type="GO" id="GO:0009002">
    <property type="term" value="F:serine-type D-Ala-D-Ala carboxypeptidase activity"/>
    <property type="evidence" value="ECO:0007669"/>
    <property type="project" value="UniProtKB-EC"/>
</dbReference>
<dbReference type="Pfam" id="PF07943">
    <property type="entry name" value="PBP5_C"/>
    <property type="match status" value="1"/>
</dbReference>
<keyword evidence="9" id="KW-0133">Cell shape</keyword>
<dbReference type="EC" id="3.4.16.4" evidence="4"/>
<evidence type="ECO:0000256" key="1">
    <source>
        <dbReference type="ARBA" id="ARBA00003217"/>
    </source>
</evidence>
<dbReference type="PANTHER" id="PTHR21581">
    <property type="entry name" value="D-ALANYL-D-ALANINE CARBOXYPEPTIDASE"/>
    <property type="match status" value="1"/>
</dbReference>
<feature type="chain" id="PRO_5010919164" description="serine-type D-Ala-D-Ala carboxypeptidase" evidence="16">
    <location>
        <begin position="22"/>
        <end position="406"/>
    </location>
</feature>
<comment type="pathway">
    <text evidence="2">Cell wall biogenesis; peptidoglycan biosynthesis.</text>
</comment>
<feature type="active site" description="Proton acceptor" evidence="13">
    <location>
        <position position="62"/>
    </location>
</feature>
<accession>A0A0P9EPB7</accession>
<dbReference type="SUPFAM" id="SSF56601">
    <property type="entry name" value="beta-lactamase/transpeptidase-like"/>
    <property type="match status" value="1"/>
</dbReference>
<gene>
    <name evidence="18" type="ORF">SAMN05661077_0510</name>
</gene>
<evidence type="ECO:0000256" key="16">
    <source>
        <dbReference type="SAM" id="SignalP"/>
    </source>
</evidence>